<name>A0AAE1BUH0_PETCI</name>
<dbReference type="Proteomes" id="UP001286313">
    <property type="component" value="Unassembled WGS sequence"/>
</dbReference>
<dbReference type="EMBL" id="JAWQEG010005641">
    <property type="protein sequence ID" value="KAK3857288.1"/>
    <property type="molecule type" value="Genomic_DNA"/>
</dbReference>
<dbReference type="AlphaFoldDB" id="A0AAE1BUH0"/>
<accession>A0AAE1BUH0</accession>
<organism evidence="1 2">
    <name type="scientific">Petrolisthes cinctipes</name>
    <name type="common">Flat porcelain crab</name>
    <dbReference type="NCBI Taxonomy" id="88211"/>
    <lineage>
        <taxon>Eukaryota</taxon>
        <taxon>Metazoa</taxon>
        <taxon>Ecdysozoa</taxon>
        <taxon>Arthropoda</taxon>
        <taxon>Crustacea</taxon>
        <taxon>Multicrustacea</taxon>
        <taxon>Malacostraca</taxon>
        <taxon>Eumalacostraca</taxon>
        <taxon>Eucarida</taxon>
        <taxon>Decapoda</taxon>
        <taxon>Pleocyemata</taxon>
        <taxon>Anomura</taxon>
        <taxon>Galatheoidea</taxon>
        <taxon>Porcellanidae</taxon>
        <taxon>Petrolisthes</taxon>
    </lineage>
</organism>
<reference evidence="1" key="1">
    <citation type="submission" date="2023-10" db="EMBL/GenBank/DDBJ databases">
        <title>Genome assemblies of two species of porcelain crab, Petrolisthes cinctipes and Petrolisthes manimaculis (Anomura: Porcellanidae).</title>
        <authorList>
            <person name="Angst P."/>
        </authorList>
    </citation>
    <scope>NUCLEOTIDE SEQUENCE</scope>
    <source>
        <strain evidence="1">PB745_01</strain>
        <tissue evidence="1">Gill</tissue>
    </source>
</reference>
<proteinExistence type="predicted"/>
<sequence>MVGVVTGEVAGEWRGGPEEVVVDALRQWPAKPIVASGNVATLSLSSTLEGPTHSQGVPPLSCLPQQAAASHHRCPHTRPSHQTFPASLRCF</sequence>
<protein>
    <submittedName>
        <fullName evidence="1">Uncharacterized protein</fullName>
    </submittedName>
</protein>
<gene>
    <name evidence="1" type="ORF">Pcinc_036449</name>
</gene>
<comment type="caution">
    <text evidence="1">The sequence shown here is derived from an EMBL/GenBank/DDBJ whole genome shotgun (WGS) entry which is preliminary data.</text>
</comment>
<evidence type="ECO:0000313" key="2">
    <source>
        <dbReference type="Proteomes" id="UP001286313"/>
    </source>
</evidence>
<keyword evidence="2" id="KW-1185">Reference proteome</keyword>
<evidence type="ECO:0000313" key="1">
    <source>
        <dbReference type="EMBL" id="KAK3857288.1"/>
    </source>
</evidence>